<proteinExistence type="predicted"/>
<protein>
    <submittedName>
        <fullName evidence="1">Uncharacterized protein</fullName>
    </submittedName>
</protein>
<gene>
    <name evidence="1" type="ORF">E6C55_03300</name>
</gene>
<comment type="caution">
    <text evidence="1">The sequence shown here is derived from an EMBL/GenBank/DDBJ whole genome shotgun (WGS) entry which is preliminary data.</text>
</comment>
<sequence>MTPIDYANEQGWKKVDYRIRDLTNGGVEELLNVDPFEIANKGYSWSIEHEVQEDGSVMFSGQFTTMAHFIFSSDEYKCNPPGHGKFEVIMSES</sequence>
<evidence type="ECO:0000313" key="1">
    <source>
        <dbReference type="EMBL" id="THF83729.1"/>
    </source>
</evidence>
<keyword evidence="2" id="KW-1185">Reference proteome</keyword>
<name>A0A4S4C719_9BACL</name>
<reference evidence="1 2" key="1">
    <citation type="submission" date="2019-04" db="EMBL/GenBank/DDBJ databases">
        <title>Cohnella sp. nov. isolated from preserved vegetables.</title>
        <authorList>
            <person name="Lin S.-Y."/>
            <person name="Hung M.-H."/>
            <person name="Young C.-C."/>
        </authorList>
    </citation>
    <scope>NUCLEOTIDE SEQUENCE [LARGE SCALE GENOMIC DNA]</scope>
    <source>
        <strain evidence="1 2">CC-MHH1044</strain>
    </source>
</reference>
<dbReference type="RefSeq" id="WP_136368358.1">
    <property type="nucleotide sequence ID" value="NZ_SSOB01000003.1"/>
</dbReference>
<dbReference type="EMBL" id="SSOB01000003">
    <property type="protein sequence ID" value="THF83729.1"/>
    <property type="molecule type" value="Genomic_DNA"/>
</dbReference>
<dbReference type="AlphaFoldDB" id="A0A4S4C719"/>
<organism evidence="1 2">
    <name type="scientific">Cohnella fermenti</name>
    <dbReference type="NCBI Taxonomy" id="2565925"/>
    <lineage>
        <taxon>Bacteria</taxon>
        <taxon>Bacillati</taxon>
        <taxon>Bacillota</taxon>
        <taxon>Bacilli</taxon>
        <taxon>Bacillales</taxon>
        <taxon>Paenibacillaceae</taxon>
        <taxon>Cohnella</taxon>
    </lineage>
</organism>
<evidence type="ECO:0000313" key="2">
    <source>
        <dbReference type="Proteomes" id="UP000310636"/>
    </source>
</evidence>
<dbReference type="Proteomes" id="UP000310636">
    <property type="component" value="Unassembled WGS sequence"/>
</dbReference>
<accession>A0A4S4C719</accession>